<accession>A5AS11</accession>
<dbReference type="EMBL" id="AM433448">
    <property type="protein sequence ID" value="CAN78235.1"/>
    <property type="molecule type" value="Genomic_DNA"/>
</dbReference>
<organism evidence="2">
    <name type="scientific">Vitis vinifera</name>
    <name type="common">Grape</name>
    <dbReference type="NCBI Taxonomy" id="29760"/>
    <lineage>
        <taxon>Eukaryota</taxon>
        <taxon>Viridiplantae</taxon>
        <taxon>Streptophyta</taxon>
        <taxon>Embryophyta</taxon>
        <taxon>Tracheophyta</taxon>
        <taxon>Spermatophyta</taxon>
        <taxon>Magnoliopsida</taxon>
        <taxon>eudicotyledons</taxon>
        <taxon>Gunneridae</taxon>
        <taxon>Pentapetalae</taxon>
        <taxon>rosids</taxon>
        <taxon>Vitales</taxon>
        <taxon>Vitaceae</taxon>
        <taxon>Viteae</taxon>
        <taxon>Vitis</taxon>
    </lineage>
</organism>
<protein>
    <submittedName>
        <fullName evidence="2">Uncharacterized protein</fullName>
    </submittedName>
</protein>
<evidence type="ECO:0000313" key="2">
    <source>
        <dbReference type="EMBL" id="CAN78235.1"/>
    </source>
</evidence>
<feature type="chain" id="PRO_5002678211" evidence="1">
    <location>
        <begin position="28"/>
        <end position="151"/>
    </location>
</feature>
<reference evidence="2" key="1">
    <citation type="journal article" date="2007" name="PLoS ONE">
        <title>The first genome sequence of an elite grapevine cultivar (Pinot noir Vitis vinifera L.): coping with a highly heterozygous genome.</title>
        <authorList>
            <person name="Velasco R."/>
            <person name="Zharkikh A."/>
            <person name="Troggio M."/>
            <person name="Cartwright D.A."/>
            <person name="Cestaro A."/>
            <person name="Pruss D."/>
            <person name="Pindo M."/>
            <person name="FitzGerald L.M."/>
            <person name="Vezzulli S."/>
            <person name="Reid J."/>
            <person name="Malacarne G."/>
            <person name="Iliev D."/>
            <person name="Coppola G."/>
            <person name="Wardell B."/>
            <person name="Micheletti D."/>
            <person name="Macalma T."/>
            <person name="Facci M."/>
            <person name="Mitchell J.T."/>
            <person name="Perazzolli M."/>
            <person name="Eldredge G."/>
            <person name="Gatto P."/>
            <person name="Oyzerski R."/>
            <person name="Moretto M."/>
            <person name="Gutin N."/>
            <person name="Stefanini M."/>
            <person name="Chen Y."/>
            <person name="Segala C."/>
            <person name="Davenport C."/>
            <person name="Dematte L."/>
            <person name="Mraz A."/>
            <person name="Battilana J."/>
            <person name="Stormo K."/>
            <person name="Costa F."/>
            <person name="Tao Q."/>
            <person name="Si-Ammour A."/>
            <person name="Harkins T."/>
            <person name="Lackey A."/>
            <person name="Perbost C."/>
            <person name="Taillon B."/>
            <person name="Stella A."/>
            <person name="Solovyev V."/>
            <person name="Fawcett J.A."/>
            <person name="Sterck L."/>
            <person name="Vandepoele K."/>
            <person name="Grando S.M."/>
            <person name="Toppo S."/>
            <person name="Moser C."/>
            <person name="Lanchbury J."/>
            <person name="Bogden R."/>
            <person name="Skolnick M."/>
            <person name="Sgaramella V."/>
            <person name="Bhatnagar S.K."/>
            <person name="Fontana P."/>
            <person name="Gutin A."/>
            <person name="Van de Peer Y."/>
            <person name="Salamini F."/>
            <person name="Viola R."/>
        </authorList>
    </citation>
    <scope>NUCLEOTIDE SEQUENCE</scope>
</reference>
<feature type="signal peptide" evidence="1">
    <location>
        <begin position="1"/>
        <end position="27"/>
    </location>
</feature>
<dbReference type="AlphaFoldDB" id="A5AS11"/>
<evidence type="ECO:0000256" key="1">
    <source>
        <dbReference type="SAM" id="SignalP"/>
    </source>
</evidence>
<gene>
    <name evidence="2" type="ORF">VITISV_027468</name>
</gene>
<keyword evidence="1" id="KW-0732">Signal</keyword>
<name>A5AS11_VITVI</name>
<proteinExistence type="predicted"/>
<sequence>MPPMPAAAHLVPVALVLAVMTPHPSDSVSMAYDVYPIPTVNPSEVSSNGSDAPSVVMVLSYEHDTNHGSQAEQPEFGSIGTAGFSSMNKQALLNEGADAHEGSPELSEGKLSDHFPLVIWWFAKEKALSDIIDEEHGQVPWYQVTGLLGLF</sequence>